<dbReference type="NCBIfam" id="TIGR01484">
    <property type="entry name" value="HAD-SF-IIB"/>
    <property type="match status" value="1"/>
</dbReference>
<dbReference type="Pfam" id="PF08282">
    <property type="entry name" value="Hydrolase_3"/>
    <property type="match status" value="1"/>
</dbReference>
<dbReference type="PANTHER" id="PTHR10000">
    <property type="entry name" value="PHOSPHOSERINE PHOSPHATASE"/>
    <property type="match status" value="1"/>
</dbReference>
<evidence type="ECO:0000313" key="2">
    <source>
        <dbReference type="EMBL" id="MTD15556.1"/>
    </source>
</evidence>
<dbReference type="InterPro" id="IPR036412">
    <property type="entry name" value="HAD-like_sf"/>
</dbReference>
<sequence length="291" mass="30582">MDGPGPGLPQNGRVTFAPPAAPSNAGPTTPPRMVVCDMDGTLLDETGARVSKRNADALARAESAGARVVIATGRPIWWLDPVIEAGFTGIAVCMNGAVVYDVQAGELVAASPLVPQVMQDFVSALELRTDPLALAVERLGTTIRSCWAEAHYDHPWEFGEFQTADRAALLADPAAKMLVRGGVDSRTLAEAAHATGNPDVSITWSTDEGLLEIAAAGVSKGSALDRLAGDWGIDPAEVVAFGDMPNDLEMLRWAGRGVAMAGGHPDVRAIATEIAPEHYHDGVAAVLERWF</sequence>
<name>A0A7K1FN42_9ACTN</name>
<dbReference type="Proteomes" id="UP000460221">
    <property type="component" value="Unassembled WGS sequence"/>
</dbReference>
<dbReference type="SUPFAM" id="SSF56784">
    <property type="entry name" value="HAD-like"/>
    <property type="match status" value="1"/>
</dbReference>
<reference evidence="2 3" key="1">
    <citation type="submission" date="2019-11" db="EMBL/GenBank/DDBJ databases">
        <authorList>
            <person name="Jiang L.-Q."/>
        </authorList>
    </citation>
    <scope>NUCLEOTIDE SEQUENCE [LARGE SCALE GENOMIC DNA]</scope>
    <source>
        <strain evidence="2 3">YIM 132087</strain>
    </source>
</reference>
<dbReference type="Gene3D" id="3.30.1240.10">
    <property type="match status" value="1"/>
</dbReference>
<dbReference type="NCBIfam" id="TIGR00099">
    <property type="entry name" value="Cof-subfamily"/>
    <property type="match status" value="1"/>
</dbReference>
<dbReference type="Gene3D" id="3.40.50.1000">
    <property type="entry name" value="HAD superfamily/HAD-like"/>
    <property type="match status" value="1"/>
</dbReference>
<keyword evidence="3" id="KW-1185">Reference proteome</keyword>
<organism evidence="2 3">
    <name type="scientific">Nakamurella alba</name>
    <dbReference type="NCBI Taxonomy" id="2665158"/>
    <lineage>
        <taxon>Bacteria</taxon>
        <taxon>Bacillati</taxon>
        <taxon>Actinomycetota</taxon>
        <taxon>Actinomycetes</taxon>
        <taxon>Nakamurellales</taxon>
        <taxon>Nakamurellaceae</taxon>
        <taxon>Nakamurella</taxon>
    </lineage>
</organism>
<feature type="region of interest" description="Disordered" evidence="1">
    <location>
        <begin position="1"/>
        <end position="31"/>
    </location>
</feature>
<evidence type="ECO:0000313" key="3">
    <source>
        <dbReference type="Proteomes" id="UP000460221"/>
    </source>
</evidence>
<gene>
    <name evidence="2" type="ORF">GIS00_16610</name>
</gene>
<dbReference type="GO" id="GO:0005829">
    <property type="term" value="C:cytosol"/>
    <property type="evidence" value="ECO:0007669"/>
    <property type="project" value="TreeGrafter"/>
</dbReference>
<dbReference type="AlphaFoldDB" id="A0A7K1FN42"/>
<dbReference type="PANTHER" id="PTHR10000:SF8">
    <property type="entry name" value="HAD SUPERFAMILY HYDROLASE-LIKE, TYPE 3"/>
    <property type="match status" value="1"/>
</dbReference>
<evidence type="ECO:0000256" key="1">
    <source>
        <dbReference type="SAM" id="MobiDB-lite"/>
    </source>
</evidence>
<keyword evidence="2" id="KW-0378">Hydrolase</keyword>
<dbReference type="GO" id="GO:0000287">
    <property type="term" value="F:magnesium ion binding"/>
    <property type="evidence" value="ECO:0007669"/>
    <property type="project" value="TreeGrafter"/>
</dbReference>
<dbReference type="InterPro" id="IPR006379">
    <property type="entry name" value="HAD-SF_hydro_IIB"/>
</dbReference>
<dbReference type="EMBL" id="WLYK01000006">
    <property type="protein sequence ID" value="MTD15556.1"/>
    <property type="molecule type" value="Genomic_DNA"/>
</dbReference>
<comment type="caution">
    <text evidence="2">The sequence shown here is derived from an EMBL/GenBank/DDBJ whole genome shotgun (WGS) entry which is preliminary data.</text>
</comment>
<accession>A0A7K1FN42</accession>
<protein>
    <submittedName>
        <fullName evidence="2">Cof-type HAD-IIB family hydrolase</fullName>
    </submittedName>
</protein>
<dbReference type="InterPro" id="IPR023214">
    <property type="entry name" value="HAD_sf"/>
</dbReference>
<dbReference type="GO" id="GO:0016791">
    <property type="term" value="F:phosphatase activity"/>
    <property type="evidence" value="ECO:0007669"/>
    <property type="project" value="TreeGrafter"/>
</dbReference>
<proteinExistence type="predicted"/>
<dbReference type="InterPro" id="IPR000150">
    <property type="entry name" value="Cof"/>
</dbReference>